<reference evidence="9 10" key="1">
    <citation type="journal article" date="2010" name="Stand. Genomic Sci.">
        <title>Complete genome sequence of Arcobacter nitrofigilis type strain (CI).</title>
        <authorList>
            <person name="Pati A."/>
            <person name="Gronow S."/>
            <person name="Lapidus A."/>
            <person name="Copeland A."/>
            <person name="Glavina Del Rio T."/>
            <person name="Nolan M."/>
            <person name="Lucas S."/>
            <person name="Tice H."/>
            <person name="Cheng J.F."/>
            <person name="Han C."/>
            <person name="Chertkov O."/>
            <person name="Bruce D."/>
            <person name="Tapia R."/>
            <person name="Goodwin L."/>
            <person name="Pitluck S."/>
            <person name="Liolios K."/>
            <person name="Ivanova N."/>
            <person name="Mavromatis K."/>
            <person name="Chen A."/>
            <person name="Palaniappan K."/>
            <person name="Land M."/>
            <person name="Hauser L."/>
            <person name="Chang Y.J."/>
            <person name="Jeffries C.D."/>
            <person name="Detter J.C."/>
            <person name="Rohde M."/>
            <person name="Goker M."/>
            <person name="Bristow J."/>
            <person name="Eisen J.A."/>
            <person name="Markowitz V."/>
            <person name="Hugenholtz P."/>
            <person name="Klenk H.P."/>
            <person name="Kyrpides N.C."/>
        </authorList>
    </citation>
    <scope>NUCLEOTIDE SEQUENCE [LARGE SCALE GENOMIC DNA]</scope>
    <source>
        <strain evidence="10">ATCC 33309 / DSM 7299 / CCUG 15893 / LMG 7604 / NCTC 12251 / CI</strain>
    </source>
</reference>
<comment type="cofactor">
    <cofactor evidence="2 7">
        <name>NAD(+)</name>
        <dbReference type="ChEBI" id="CHEBI:57540"/>
    </cofactor>
</comment>
<dbReference type="HOGENOM" id="CLU_007383_1_14_7"/>
<evidence type="ECO:0000256" key="3">
    <source>
        <dbReference type="ARBA" id="ARBA00008178"/>
    </source>
</evidence>
<evidence type="ECO:0000256" key="5">
    <source>
        <dbReference type="ARBA" id="ARBA00023027"/>
    </source>
</evidence>
<proteinExistence type="inferred from homology"/>
<evidence type="ECO:0000256" key="7">
    <source>
        <dbReference type="RuleBase" id="RU004473"/>
    </source>
</evidence>
<dbReference type="Proteomes" id="UP000000939">
    <property type="component" value="Chromosome"/>
</dbReference>
<gene>
    <name evidence="9" type="ordered locus">Arnit_2559</name>
</gene>
<dbReference type="Gene3D" id="3.90.25.10">
    <property type="entry name" value="UDP-galactose 4-epimerase, domain 1"/>
    <property type="match status" value="1"/>
</dbReference>
<dbReference type="CDD" id="cd05246">
    <property type="entry name" value="dTDP_GD_SDR_e"/>
    <property type="match status" value="1"/>
</dbReference>
<comment type="similarity">
    <text evidence="3 7">Belongs to the NAD(P)-dependent epimerase/dehydratase family. dTDP-glucose dehydratase subfamily.</text>
</comment>
<dbReference type="GO" id="GO:0009225">
    <property type="term" value="P:nucleotide-sugar metabolic process"/>
    <property type="evidence" value="ECO:0007669"/>
    <property type="project" value="InterPro"/>
</dbReference>
<evidence type="ECO:0000313" key="9">
    <source>
        <dbReference type="EMBL" id="ADG94208.1"/>
    </source>
</evidence>
<dbReference type="EC" id="4.2.1.46" evidence="4 7"/>
<dbReference type="NCBIfam" id="TIGR01181">
    <property type="entry name" value="dTDP_gluc_dehyt"/>
    <property type="match status" value="1"/>
</dbReference>
<keyword evidence="10" id="KW-1185">Reference proteome</keyword>
<accession>D5V6D8</accession>
<dbReference type="eggNOG" id="COG1088">
    <property type="taxonomic scope" value="Bacteria"/>
</dbReference>
<dbReference type="InterPro" id="IPR005888">
    <property type="entry name" value="dTDP_Gluc_deHydtase"/>
</dbReference>
<dbReference type="RefSeq" id="WP_013136353.1">
    <property type="nucleotide sequence ID" value="NC_014166.1"/>
</dbReference>
<dbReference type="InterPro" id="IPR036291">
    <property type="entry name" value="NAD(P)-bd_dom_sf"/>
</dbReference>
<dbReference type="AlphaFoldDB" id="D5V6D8"/>
<keyword evidence="5" id="KW-0520">NAD</keyword>
<dbReference type="OrthoDB" id="9803010at2"/>
<comment type="catalytic activity">
    <reaction evidence="1 7">
        <text>dTDP-alpha-D-glucose = dTDP-4-dehydro-6-deoxy-alpha-D-glucose + H2O</text>
        <dbReference type="Rhea" id="RHEA:17221"/>
        <dbReference type="ChEBI" id="CHEBI:15377"/>
        <dbReference type="ChEBI" id="CHEBI:57477"/>
        <dbReference type="ChEBI" id="CHEBI:57649"/>
        <dbReference type="EC" id="4.2.1.46"/>
    </reaction>
</comment>
<dbReference type="EMBL" id="CP001999">
    <property type="protein sequence ID" value="ADG94208.1"/>
    <property type="molecule type" value="Genomic_DNA"/>
</dbReference>
<dbReference type="SUPFAM" id="SSF51735">
    <property type="entry name" value="NAD(P)-binding Rossmann-fold domains"/>
    <property type="match status" value="1"/>
</dbReference>
<evidence type="ECO:0000256" key="4">
    <source>
        <dbReference type="ARBA" id="ARBA00011990"/>
    </source>
</evidence>
<name>D5V6D8_ARCNC</name>
<evidence type="ECO:0000313" key="10">
    <source>
        <dbReference type="Proteomes" id="UP000000939"/>
    </source>
</evidence>
<evidence type="ECO:0000256" key="2">
    <source>
        <dbReference type="ARBA" id="ARBA00001911"/>
    </source>
</evidence>
<keyword evidence="6 7" id="KW-0456">Lyase</keyword>
<dbReference type="KEGG" id="ant:Arnit_2559"/>
<organism evidence="9 10">
    <name type="scientific">Arcobacter nitrofigilis (strain ATCC 33309 / DSM 7299 / CCUG 15893 / LMG 7604 / NCTC 12251 / CI)</name>
    <name type="common">Campylobacter nitrofigilis</name>
    <dbReference type="NCBI Taxonomy" id="572480"/>
    <lineage>
        <taxon>Bacteria</taxon>
        <taxon>Pseudomonadati</taxon>
        <taxon>Campylobacterota</taxon>
        <taxon>Epsilonproteobacteria</taxon>
        <taxon>Campylobacterales</taxon>
        <taxon>Arcobacteraceae</taxon>
        <taxon>Arcobacter</taxon>
    </lineage>
</organism>
<protein>
    <recommendedName>
        <fullName evidence="4 7">dTDP-glucose 4,6-dehydratase</fullName>
        <ecNumber evidence="4 7">4.2.1.46</ecNumber>
    </recommendedName>
</protein>
<feature type="domain" description="NAD(P)-binding" evidence="8">
    <location>
        <begin position="5"/>
        <end position="324"/>
    </location>
</feature>
<evidence type="ECO:0000256" key="1">
    <source>
        <dbReference type="ARBA" id="ARBA00001539"/>
    </source>
</evidence>
<dbReference type="STRING" id="572480.Arnit_2559"/>
<dbReference type="GO" id="GO:0008460">
    <property type="term" value="F:dTDP-glucose 4,6-dehydratase activity"/>
    <property type="evidence" value="ECO:0007669"/>
    <property type="project" value="UniProtKB-EC"/>
</dbReference>
<sequence>MKTLLLTGTAGFIGSNFVPYFLEKYKEYNLINLDLLTYAGNLNNLNECNENPRYKFIKGDICNRELVEFIFDEYDIRGVIHFAAESHVDNSIKNPAIFIQTNVHGTFTLVDVAKNYWMDKPFTYKKKYQGCRFHHISTDEVYGTLDETGLFTEETPYSPNSPYSASKASSDMIIRSYKETYGLNTVITNCSNNYGPKQDDEKLIPTIIRNALKGTPIPIYGDGKNIRDWLYVLDHCKGIDLVFHFGKKGETYNIGGGNEKTNFQIVNTICEILDTKVPKNDSYKKLITFVEDRAGHDRRYAIDAKKLEIELGWKVDESFDNGILKTIEWYLKKYK</sequence>
<evidence type="ECO:0000256" key="6">
    <source>
        <dbReference type="ARBA" id="ARBA00023239"/>
    </source>
</evidence>
<dbReference type="Gene3D" id="3.40.50.720">
    <property type="entry name" value="NAD(P)-binding Rossmann-like Domain"/>
    <property type="match status" value="1"/>
</dbReference>
<evidence type="ECO:0000259" key="8">
    <source>
        <dbReference type="Pfam" id="PF16363"/>
    </source>
</evidence>
<dbReference type="PANTHER" id="PTHR43000">
    <property type="entry name" value="DTDP-D-GLUCOSE 4,6-DEHYDRATASE-RELATED"/>
    <property type="match status" value="1"/>
</dbReference>
<dbReference type="Pfam" id="PF16363">
    <property type="entry name" value="GDP_Man_Dehyd"/>
    <property type="match status" value="1"/>
</dbReference>
<dbReference type="InterPro" id="IPR016040">
    <property type="entry name" value="NAD(P)-bd_dom"/>
</dbReference>